<dbReference type="Proteomes" id="UP000320055">
    <property type="component" value="Unassembled WGS sequence"/>
</dbReference>
<evidence type="ECO:0008006" key="4">
    <source>
        <dbReference type="Google" id="ProtNLM"/>
    </source>
</evidence>
<keyword evidence="1" id="KW-1133">Transmembrane helix</keyword>
<feature type="transmembrane region" description="Helical" evidence="1">
    <location>
        <begin position="506"/>
        <end position="529"/>
    </location>
</feature>
<feature type="transmembrane region" description="Helical" evidence="1">
    <location>
        <begin position="98"/>
        <end position="117"/>
    </location>
</feature>
<feature type="transmembrane region" description="Helical" evidence="1">
    <location>
        <begin position="313"/>
        <end position="333"/>
    </location>
</feature>
<reference evidence="2 3" key="1">
    <citation type="submission" date="2019-01" db="EMBL/GenBank/DDBJ databases">
        <authorList>
            <person name="Brito A."/>
        </authorList>
    </citation>
    <scope>NUCLEOTIDE SEQUENCE [LARGE SCALE GENOMIC DNA]</scope>
    <source>
        <strain evidence="2">1</strain>
    </source>
</reference>
<feature type="transmembrane region" description="Helical" evidence="1">
    <location>
        <begin position="129"/>
        <end position="149"/>
    </location>
</feature>
<feature type="transmembrane region" description="Helical" evidence="1">
    <location>
        <begin position="155"/>
        <end position="171"/>
    </location>
</feature>
<evidence type="ECO:0000256" key="1">
    <source>
        <dbReference type="SAM" id="Phobius"/>
    </source>
</evidence>
<feature type="transmembrane region" description="Helical" evidence="1">
    <location>
        <begin position="228"/>
        <end position="248"/>
    </location>
</feature>
<gene>
    <name evidence="2" type="ORF">H1P_380030</name>
</gene>
<organism evidence="2 3">
    <name type="scientific">Hyella patelloides LEGE 07179</name>
    <dbReference type="NCBI Taxonomy" id="945734"/>
    <lineage>
        <taxon>Bacteria</taxon>
        <taxon>Bacillati</taxon>
        <taxon>Cyanobacteriota</taxon>
        <taxon>Cyanophyceae</taxon>
        <taxon>Pleurocapsales</taxon>
        <taxon>Hyellaceae</taxon>
        <taxon>Hyella</taxon>
    </lineage>
</organism>
<name>A0A563VWP7_9CYAN</name>
<dbReference type="EMBL" id="CAACVJ010000312">
    <property type="protein sequence ID" value="VEP15879.1"/>
    <property type="molecule type" value="Genomic_DNA"/>
</dbReference>
<evidence type="ECO:0000313" key="3">
    <source>
        <dbReference type="Proteomes" id="UP000320055"/>
    </source>
</evidence>
<protein>
    <recommendedName>
        <fullName evidence="4">Glycosyltransferase RgtA/B/C/D-like domain-containing protein</fullName>
    </recommendedName>
</protein>
<feature type="transmembrane region" description="Helical" evidence="1">
    <location>
        <begin position="370"/>
        <end position="389"/>
    </location>
</feature>
<dbReference type="AlphaFoldDB" id="A0A563VWP7"/>
<accession>A0A563VWP7</accession>
<keyword evidence="1" id="KW-0812">Transmembrane</keyword>
<proteinExistence type="predicted"/>
<sequence>MRVVHKVILVTLLWLIFFNPGSITHIDTERRMQMAHAWWSGKEEGITGDKLVINVNGKNYIPYDLGQSMLMLPGDWLGTNLSKSITSNEYQRQQFTEAFVSFAIFVPLNLLAVLACFRSLILFDYPEKLAGLSSIVWLLGTSVLYYSTIHQQNNQILLFVLVSYQTALLYILKEKKQFAVLSGMALGIAFLIRITNLLHAVSVLVFLVGCITYQQLNKQQSKSIFKSLKSVLLWLGGFIPFVVLERILTYYRYGSWTATSTGLHLQIYSRANTLLEPNSIVQGETKGFSFMSLLTKIELKGLLAPLFSPEKSVFIYDSLLIPCLILLFVCWKFLSPYIKWYLIAGILNFMLHLYIYSWTDEWIEHPEWSARYHVTSVHLFLIPLIPLIIRGATTKINKSTNLSKLIVSWIAKIVVAFALFIQLASTILPSGLEQTQQRLGIGSPLRIAQRISNIFTLIDYNPQSDTQISQVLERSPGFAPDRKLTWEILPFRLKIWLKPNSSLYQLIPILFVVWGLICIMAVITTVWVFSELSH</sequence>
<dbReference type="OrthoDB" id="526808at2"/>
<feature type="transmembrane region" description="Helical" evidence="1">
    <location>
        <begin position="340"/>
        <end position="358"/>
    </location>
</feature>
<feature type="transmembrane region" description="Helical" evidence="1">
    <location>
        <begin position="409"/>
        <end position="428"/>
    </location>
</feature>
<keyword evidence="3" id="KW-1185">Reference proteome</keyword>
<keyword evidence="1" id="KW-0472">Membrane</keyword>
<dbReference type="RefSeq" id="WP_144865728.1">
    <property type="nucleotide sequence ID" value="NZ_LR213798.1"/>
</dbReference>
<evidence type="ECO:0000313" key="2">
    <source>
        <dbReference type="EMBL" id="VEP15879.1"/>
    </source>
</evidence>